<feature type="domain" description="Histidine kinase" evidence="7">
    <location>
        <begin position="192"/>
        <end position="410"/>
    </location>
</feature>
<dbReference type="Gene3D" id="3.30.565.10">
    <property type="entry name" value="Histidine kinase-like ATPase, C-terminal domain"/>
    <property type="match status" value="1"/>
</dbReference>
<dbReference type="SMART" id="SM00387">
    <property type="entry name" value="HATPase_c"/>
    <property type="match status" value="1"/>
</dbReference>
<dbReference type="InterPro" id="IPR004358">
    <property type="entry name" value="Sig_transdc_His_kin-like_C"/>
</dbReference>
<name>A0A6J4V940_9CYAN</name>
<dbReference type="Pfam" id="PF00512">
    <property type="entry name" value="HisKA"/>
    <property type="match status" value="1"/>
</dbReference>
<keyword evidence="3" id="KW-0597">Phosphoprotein</keyword>
<dbReference type="Pfam" id="PF02518">
    <property type="entry name" value="HATPase_c"/>
    <property type="match status" value="1"/>
</dbReference>
<evidence type="ECO:0000313" key="8">
    <source>
        <dbReference type="EMBL" id="CAA9571713.1"/>
    </source>
</evidence>
<evidence type="ECO:0000256" key="2">
    <source>
        <dbReference type="ARBA" id="ARBA00012438"/>
    </source>
</evidence>
<dbReference type="SUPFAM" id="SSF55874">
    <property type="entry name" value="ATPase domain of HSP90 chaperone/DNA topoisomerase II/histidine kinase"/>
    <property type="match status" value="1"/>
</dbReference>
<dbReference type="InterPro" id="IPR005467">
    <property type="entry name" value="His_kinase_dom"/>
</dbReference>
<dbReference type="InterPro" id="IPR036890">
    <property type="entry name" value="HATPase_C_sf"/>
</dbReference>
<dbReference type="AlphaFoldDB" id="A0A6J4V940"/>
<gene>
    <name evidence="8" type="ORF">AVDCRST_MAG81-1691</name>
</gene>
<dbReference type="InterPro" id="IPR050736">
    <property type="entry name" value="Sensor_HK_Regulatory"/>
</dbReference>
<dbReference type="PANTHER" id="PTHR43711">
    <property type="entry name" value="TWO-COMPONENT HISTIDINE KINASE"/>
    <property type="match status" value="1"/>
</dbReference>
<protein>
    <recommendedName>
        <fullName evidence="2">histidine kinase</fullName>
        <ecNumber evidence="2">2.7.13.3</ecNumber>
    </recommendedName>
</protein>
<dbReference type="InterPro" id="IPR036097">
    <property type="entry name" value="HisK_dim/P_sf"/>
</dbReference>
<evidence type="ECO:0000256" key="3">
    <source>
        <dbReference type="ARBA" id="ARBA00022553"/>
    </source>
</evidence>
<dbReference type="CDD" id="cd00075">
    <property type="entry name" value="HATPase"/>
    <property type="match status" value="1"/>
</dbReference>
<reference evidence="8" key="1">
    <citation type="submission" date="2020-02" db="EMBL/GenBank/DDBJ databases">
        <authorList>
            <person name="Meier V. D."/>
        </authorList>
    </citation>
    <scope>NUCLEOTIDE SEQUENCE</scope>
    <source>
        <strain evidence="8">AVDCRST_MAG81</strain>
    </source>
</reference>
<dbReference type="Gene3D" id="1.10.287.130">
    <property type="match status" value="1"/>
</dbReference>
<comment type="catalytic activity">
    <reaction evidence="1">
        <text>ATP + protein L-histidine = ADP + protein N-phospho-L-histidine.</text>
        <dbReference type="EC" id="2.7.13.3"/>
    </reaction>
</comment>
<dbReference type="PROSITE" id="PS50109">
    <property type="entry name" value="HIS_KIN"/>
    <property type="match status" value="1"/>
</dbReference>
<evidence type="ECO:0000256" key="1">
    <source>
        <dbReference type="ARBA" id="ARBA00000085"/>
    </source>
</evidence>
<dbReference type="InterPro" id="IPR003661">
    <property type="entry name" value="HisK_dim/P_dom"/>
</dbReference>
<keyword evidence="6" id="KW-0902">Two-component regulatory system</keyword>
<accession>A0A6J4V940</accession>
<dbReference type="EC" id="2.7.13.3" evidence="2"/>
<dbReference type="GO" id="GO:0000155">
    <property type="term" value="F:phosphorelay sensor kinase activity"/>
    <property type="evidence" value="ECO:0007669"/>
    <property type="project" value="InterPro"/>
</dbReference>
<keyword evidence="5" id="KW-0418">Kinase</keyword>
<dbReference type="InterPro" id="IPR003594">
    <property type="entry name" value="HATPase_dom"/>
</dbReference>
<evidence type="ECO:0000256" key="6">
    <source>
        <dbReference type="ARBA" id="ARBA00023012"/>
    </source>
</evidence>
<evidence type="ECO:0000256" key="4">
    <source>
        <dbReference type="ARBA" id="ARBA00022679"/>
    </source>
</evidence>
<dbReference type="SMART" id="SM00388">
    <property type="entry name" value="HisKA"/>
    <property type="match status" value="1"/>
</dbReference>
<dbReference type="EMBL" id="CADCWO010000096">
    <property type="protein sequence ID" value="CAA9571713.1"/>
    <property type="molecule type" value="Genomic_DNA"/>
</dbReference>
<organism evidence="8">
    <name type="scientific">uncultured Synechococcales cyanobacterium</name>
    <dbReference type="NCBI Taxonomy" id="1936017"/>
    <lineage>
        <taxon>Bacteria</taxon>
        <taxon>Bacillati</taxon>
        <taxon>Cyanobacteriota</taxon>
        <taxon>Cyanophyceae</taxon>
        <taxon>Synechococcales</taxon>
        <taxon>environmental samples</taxon>
    </lineage>
</organism>
<sequence length="410" mass="45438">MSALFGVSLTVVYISFTRSLNQLLDQELLTLAQAAAPSLETVKAEGLQDFHKNLPWHSLFEREQGLEWFNAEGKLVAREGTTFPNFSLSKYISPLHLKRGSPLLQQQDGVHTLTISVFSENSHSNKLRLEGYIRASESTEETEAALRKFQLGLGLGGIMALILSSITSIWLTQMVLEPMQQSFRRLKQFTADASHELRTPLTAINIATEVMQSHPERIHPLDAKKLVAVASATKQLTCLADDLLFLARTDSATVPLERQWISVPLDELLQDLVELFEPQAQAKGITITSNLRRRLFTKGDTEKLLRLFSNLLENALKYTPPGGSVILSLAKHKRFVIITIEDSGMGIASEHLPFIFQRFWRADKARSQLIEGSGLGLAIAQTIAQQHKGKVTVISQVGVGSCFQVCLPAA</sequence>
<proteinExistence type="predicted"/>
<dbReference type="PRINTS" id="PR00344">
    <property type="entry name" value="BCTRLSENSOR"/>
</dbReference>
<dbReference type="CDD" id="cd00082">
    <property type="entry name" value="HisKA"/>
    <property type="match status" value="1"/>
</dbReference>
<dbReference type="SUPFAM" id="SSF47384">
    <property type="entry name" value="Homodimeric domain of signal transducing histidine kinase"/>
    <property type="match status" value="1"/>
</dbReference>
<evidence type="ECO:0000259" key="7">
    <source>
        <dbReference type="PROSITE" id="PS50109"/>
    </source>
</evidence>
<keyword evidence="4" id="KW-0808">Transferase</keyword>
<dbReference type="PANTHER" id="PTHR43711:SF1">
    <property type="entry name" value="HISTIDINE KINASE 1"/>
    <property type="match status" value="1"/>
</dbReference>
<dbReference type="FunFam" id="3.30.565.10:FF:000006">
    <property type="entry name" value="Sensor histidine kinase WalK"/>
    <property type="match status" value="1"/>
</dbReference>
<evidence type="ECO:0000256" key="5">
    <source>
        <dbReference type="ARBA" id="ARBA00022777"/>
    </source>
</evidence>